<dbReference type="Proteomes" id="UP000318394">
    <property type="component" value="Unassembled WGS sequence"/>
</dbReference>
<dbReference type="KEGG" id="mhaq:WC39_12465"/>
<evidence type="ECO:0000313" key="1">
    <source>
        <dbReference type="EMBL" id="TRB36510.1"/>
    </source>
</evidence>
<name>A0A248ZYX6_MANHA</name>
<gene>
    <name evidence="2" type="ORF">FEA53_09040</name>
    <name evidence="1" type="ORF">FEB89_09085</name>
    <name evidence="3" type="ORF">NCTC10643_00234</name>
</gene>
<reference evidence="4 5" key="2">
    <citation type="journal article" date="2019" name="Vet. Microbiol.">
        <title>Genetic characterization of susceptible and multi-drug resistant Mannheimia haemolytica isolated from high-risk stocker calves prior to and after antimicrobial metaphylaxis.</title>
        <authorList>
            <person name="Snyder E.R."/>
            <person name="Alvarez-Narvaez S."/>
            <person name="Credille B.C."/>
        </authorList>
    </citation>
    <scope>NUCLEOTIDE SEQUENCE [LARGE SCALE GENOMIC DNA]</scope>
    <source>
        <strain evidence="2 4">UGA-R5-128-1</strain>
        <strain evidence="1 5">UGA-R7-163-1</strain>
    </source>
</reference>
<dbReference type="EMBL" id="LR134495">
    <property type="protein sequence ID" value="VEI74699.1"/>
    <property type="molecule type" value="Genomic_DNA"/>
</dbReference>
<proteinExistence type="predicted"/>
<dbReference type="OrthoDB" id="5677809at2"/>
<dbReference type="RefSeq" id="WP_006248632.1">
    <property type="nucleotide sequence ID" value="NZ_CP011098.1"/>
</dbReference>
<sequence length="106" mass="12158">MQKVYSEKAGEMMNPLNAFIHDSLVKLEIATLECEAMELEVERVEFEAKSPPRLVLRDNCKTQDLVKNGLASLFGMKTKGGRRYDSYQMQVRGVKCVWESERVTKV</sequence>
<dbReference type="EMBL" id="VAJI01000019">
    <property type="protein sequence ID" value="TRB36510.1"/>
    <property type="molecule type" value="Genomic_DNA"/>
</dbReference>
<organism evidence="2 4">
    <name type="scientific">Mannheimia haemolytica</name>
    <name type="common">Pasteurella haemolytica</name>
    <dbReference type="NCBI Taxonomy" id="75985"/>
    <lineage>
        <taxon>Bacteria</taxon>
        <taxon>Pseudomonadati</taxon>
        <taxon>Pseudomonadota</taxon>
        <taxon>Gammaproteobacteria</taxon>
        <taxon>Pasteurellales</taxon>
        <taxon>Pasteurellaceae</taxon>
        <taxon>Mannheimia</taxon>
    </lineage>
</organism>
<dbReference type="AlphaFoldDB" id="A0A248ZYX6"/>
<dbReference type="EMBL" id="VAJB01000018">
    <property type="protein sequence ID" value="TRB73762.1"/>
    <property type="molecule type" value="Genomic_DNA"/>
</dbReference>
<evidence type="ECO:0000313" key="4">
    <source>
        <dbReference type="Proteomes" id="UP000315164"/>
    </source>
</evidence>
<dbReference type="Proteomes" id="UP000271188">
    <property type="component" value="Chromosome"/>
</dbReference>
<dbReference type="KEGG" id="mhay:VK67_12470"/>
<keyword evidence="5" id="KW-1185">Reference proteome</keyword>
<evidence type="ECO:0000313" key="2">
    <source>
        <dbReference type="EMBL" id="TRB73762.1"/>
    </source>
</evidence>
<dbReference type="Proteomes" id="UP000315164">
    <property type="component" value="Unassembled WGS sequence"/>
</dbReference>
<reference evidence="3" key="1">
    <citation type="submission" date="2018-12" db="EMBL/GenBank/DDBJ databases">
        <authorList>
            <consortium name="Pathogen Informatics"/>
        </authorList>
    </citation>
    <scope>NUCLEOTIDE SEQUENCE [LARGE SCALE GENOMIC DNA]</scope>
    <source>
        <strain evidence="3">NCTC10643</strain>
    </source>
</reference>
<dbReference type="GeneID" id="67368632"/>
<evidence type="ECO:0000313" key="3">
    <source>
        <dbReference type="EMBL" id="VEI74699.1"/>
    </source>
</evidence>
<protein>
    <submittedName>
        <fullName evidence="2">Uncharacterized protein</fullName>
    </submittedName>
</protein>
<accession>A0A248ZYX6</accession>
<evidence type="ECO:0000313" key="5">
    <source>
        <dbReference type="Proteomes" id="UP000318394"/>
    </source>
</evidence>